<feature type="domain" description="Serine aminopeptidase S33" evidence="1">
    <location>
        <begin position="163"/>
        <end position="231"/>
    </location>
</feature>
<dbReference type="STRING" id="105231.A0A1Y1HTT2"/>
<dbReference type="InterPro" id="IPR029058">
    <property type="entry name" value="AB_hydrolase_fold"/>
</dbReference>
<sequence length="457" mass="49543">MHMSGALSPRGAWFRGFAGPPSSIPSPRKPTSSIRGVKIACSVLAQNAALLLLCTAVDHVQFSTLGVAAKKTRWGSWGSDGDRDGFGGFKYAAAAAGVAGAETIAVVPEGLPRVAEIPAQEDEASPVPGLGVDWEEHNWLPGFTSVSGTRLHTVRYLPPKNKAPKGFIFLWHGFTDHIGTLAHVAKAYAEAGYAAYGLDFPGHGRSEGLRGYVPSVDQHLADALRYVDAITGVSPVPWPVLNSTTEQSATHALQRALGTPDQRWRQVIGKPLFLWGQSLGGAMCLRLAIERPHAWDGMVVLAPAISIADDLEPNLQRFARYASAVWPTMPVTKVTHGSGSRNPAVTKWESEDPLRFHGHIRVGSVAAIMGSCRFIMDRLPKIVTPFIVIQGSLDTIVAPRSAKILADRASSGDKTLKMFPHAWHDLVHEPESPEIVDMMLKWVEGRTAKTLKYPRMW</sequence>
<feature type="domain" description="Serine aminopeptidase S33" evidence="1">
    <location>
        <begin position="268"/>
        <end position="431"/>
    </location>
</feature>
<dbReference type="OMA" id="GCHRLAG"/>
<dbReference type="AlphaFoldDB" id="A0A1Y1HTT2"/>
<evidence type="ECO:0000259" key="1">
    <source>
        <dbReference type="Pfam" id="PF12146"/>
    </source>
</evidence>
<keyword evidence="3" id="KW-1185">Reference proteome</keyword>
<dbReference type="PANTHER" id="PTHR11614">
    <property type="entry name" value="PHOSPHOLIPASE-RELATED"/>
    <property type="match status" value="1"/>
</dbReference>
<evidence type="ECO:0000313" key="3">
    <source>
        <dbReference type="Proteomes" id="UP000054558"/>
    </source>
</evidence>
<evidence type="ECO:0000313" key="2">
    <source>
        <dbReference type="EMBL" id="GAQ79936.1"/>
    </source>
</evidence>
<reference evidence="2 3" key="1">
    <citation type="journal article" date="2014" name="Nat. Commun.">
        <title>Klebsormidium flaccidum genome reveals primary factors for plant terrestrial adaptation.</title>
        <authorList>
            <person name="Hori K."/>
            <person name="Maruyama F."/>
            <person name="Fujisawa T."/>
            <person name="Togashi T."/>
            <person name="Yamamoto N."/>
            <person name="Seo M."/>
            <person name="Sato S."/>
            <person name="Yamada T."/>
            <person name="Mori H."/>
            <person name="Tajima N."/>
            <person name="Moriyama T."/>
            <person name="Ikeuchi M."/>
            <person name="Watanabe M."/>
            <person name="Wada H."/>
            <person name="Kobayashi K."/>
            <person name="Saito M."/>
            <person name="Masuda T."/>
            <person name="Sasaki-Sekimoto Y."/>
            <person name="Mashiguchi K."/>
            <person name="Awai K."/>
            <person name="Shimojima M."/>
            <person name="Masuda S."/>
            <person name="Iwai M."/>
            <person name="Nobusawa T."/>
            <person name="Narise T."/>
            <person name="Kondo S."/>
            <person name="Saito H."/>
            <person name="Sato R."/>
            <person name="Murakawa M."/>
            <person name="Ihara Y."/>
            <person name="Oshima-Yamada Y."/>
            <person name="Ohtaka K."/>
            <person name="Satoh M."/>
            <person name="Sonobe K."/>
            <person name="Ishii M."/>
            <person name="Ohtani R."/>
            <person name="Kanamori-Sato M."/>
            <person name="Honoki R."/>
            <person name="Miyazaki D."/>
            <person name="Mochizuki H."/>
            <person name="Umetsu J."/>
            <person name="Higashi K."/>
            <person name="Shibata D."/>
            <person name="Kamiya Y."/>
            <person name="Sato N."/>
            <person name="Nakamura Y."/>
            <person name="Tabata S."/>
            <person name="Ida S."/>
            <person name="Kurokawa K."/>
            <person name="Ohta H."/>
        </authorList>
    </citation>
    <scope>NUCLEOTIDE SEQUENCE [LARGE SCALE GENOMIC DNA]</scope>
    <source>
        <strain evidence="2 3">NIES-2285</strain>
    </source>
</reference>
<dbReference type="InterPro" id="IPR022742">
    <property type="entry name" value="Hydrolase_4"/>
</dbReference>
<dbReference type="OrthoDB" id="2498029at2759"/>
<proteinExistence type="predicted"/>
<accession>A0A1Y1HTT2</accession>
<dbReference type="GO" id="GO:0016020">
    <property type="term" value="C:membrane"/>
    <property type="evidence" value="ECO:0000318"/>
    <property type="project" value="GO_Central"/>
</dbReference>
<organism evidence="2 3">
    <name type="scientific">Klebsormidium nitens</name>
    <name type="common">Green alga</name>
    <name type="synonym">Ulothrix nitens</name>
    <dbReference type="NCBI Taxonomy" id="105231"/>
    <lineage>
        <taxon>Eukaryota</taxon>
        <taxon>Viridiplantae</taxon>
        <taxon>Streptophyta</taxon>
        <taxon>Klebsormidiophyceae</taxon>
        <taxon>Klebsormidiales</taxon>
        <taxon>Klebsormidiaceae</taxon>
        <taxon>Klebsormidium</taxon>
    </lineage>
</organism>
<name>A0A1Y1HTT2_KLENI</name>
<dbReference type="Proteomes" id="UP000054558">
    <property type="component" value="Unassembled WGS sequence"/>
</dbReference>
<dbReference type="InterPro" id="IPR051044">
    <property type="entry name" value="MAG_DAG_Lipase"/>
</dbReference>
<dbReference type="EMBL" id="DF236991">
    <property type="protein sequence ID" value="GAQ79936.1"/>
    <property type="molecule type" value="Genomic_DNA"/>
</dbReference>
<protein>
    <submittedName>
        <fullName evidence="2">Lysophospholipase</fullName>
    </submittedName>
</protein>
<gene>
    <name evidence="2" type="ORF">KFL_000420080</name>
</gene>
<dbReference type="SUPFAM" id="SSF53474">
    <property type="entry name" value="alpha/beta-Hydrolases"/>
    <property type="match status" value="1"/>
</dbReference>
<dbReference type="GO" id="GO:0016298">
    <property type="term" value="F:lipase activity"/>
    <property type="evidence" value="ECO:0000318"/>
    <property type="project" value="GO_Central"/>
</dbReference>
<dbReference type="Gene3D" id="3.40.50.1820">
    <property type="entry name" value="alpha/beta hydrolase"/>
    <property type="match status" value="1"/>
</dbReference>
<dbReference type="Pfam" id="PF12146">
    <property type="entry name" value="Hydrolase_4"/>
    <property type="match status" value="2"/>
</dbReference>